<gene>
    <name evidence="2" type="ORF">L596_008707</name>
</gene>
<sequence>MRSLMTLLNIHHCNSGIWVVYYGHFVMFCWWAYGIASVILAINRLLEFTSPRWTAFFFHGYRTWIWLSLVLLYPTLVEAFSFRRFYFFDPFEGKWHFNFYTDGAASFDCLHIYSNGAKIVIIIFCYGVLIFLLRRKLESSGIRNIDMQTSLTIQATIQATTCILGDIVPIIIAYYPIQNIPLNSFISNVMWMSQHSAYGFVYALMNRQVKKTIQTFLAKLKLKKPSLMVVGPMIFTVVSQYFSFECNQANQKLRVFKPIRRKKLKYLRSKWLTTLQLANLFYTDK</sequence>
<feature type="transmembrane region" description="Helical" evidence="1">
    <location>
        <begin position="155"/>
        <end position="177"/>
    </location>
</feature>
<feature type="transmembrane region" description="Helical" evidence="1">
    <location>
        <begin position="63"/>
        <end position="82"/>
    </location>
</feature>
<dbReference type="SUPFAM" id="SSF81321">
    <property type="entry name" value="Family A G protein-coupled receptor-like"/>
    <property type="match status" value="1"/>
</dbReference>
<dbReference type="AlphaFoldDB" id="A0A4U5PDG1"/>
<organism evidence="2 3">
    <name type="scientific">Steinernema carpocapsae</name>
    <name type="common">Entomopathogenic nematode</name>
    <dbReference type="NCBI Taxonomy" id="34508"/>
    <lineage>
        <taxon>Eukaryota</taxon>
        <taxon>Metazoa</taxon>
        <taxon>Ecdysozoa</taxon>
        <taxon>Nematoda</taxon>
        <taxon>Chromadorea</taxon>
        <taxon>Rhabditida</taxon>
        <taxon>Tylenchina</taxon>
        <taxon>Panagrolaimomorpha</taxon>
        <taxon>Strongyloidoidea</taxon>
        <taxon>Steinernematidae</taxon>
        <taxon>Steinernema</taxon>
    </lineage>
</organism>
<dbReference type="Proteomes" id="UP000298663">
    <property type="component" value="Unassembled WGS sequence"/>
</dbReference>
<keyword evidence="1" id="KW-0472">Membrane</keyword>
<dbReference type="Pfam" id="PF10321">
    <property type="entry name" value="7TM_GPCR_Srt"/>
    <property type="match status" value="1"/>
</dbReference>
<reference evidence="2 3" key="1">
    <citation type="journal article" date="2015" name="Genome Biol.">
        <title>Comparative genomics of Steinernema reveals deeply conserved gene regulatory networks.</title>
        <authorList>
            <person name="Dillman A.R."/>
            <person name="Macchietto M."/>
            <person name="Porter C.F."/>
            <person name="Rogers A."/>
            <person name="Williams B."/>
            <person name="Antoshechkin I."/>
            <person name="Lee M.M."/>
            <person name="Goodwin Z."/>
            <person name="Lu X."/>
            <person name="Lewis E.E."/>
            <person name="Goodrich-Blair H."/>
            <person name="Stock S.P."/>
            <person name="Adams B.J."/>
            <person name="Sternberg P.W."/>
            <person name="Mortazavi A."/>
        </authorList>
    </citation>
    <scope>NUCLEOTIDE SEQUENCE [LARGE SCALE GENOMIC DNA]</scope>
    <source>
        <strain evidence="2 3">ALL</strain>
    </source>
</reference>
<evidence type="ECO:0000313" key="3">
    <source>
        <dbReference type="Proteomes" id="UP000298663"/>
    </source>
</evidence>
<feature type="transmembrane region" description="Helical" evidence="1">
    <location>
        <begin position="189"/>
        <end position="205"/>
    </location>
</feature>
<dbReference type="PANTHER" id="PTHR23021">
    <property type="entry name" value="SERPENTINE RECEPTOR, CLASS T"/>
    <property type="match status" value="1"/>
</dbReference>
<comment type="caution">
    <text evidence="2">The sequence shown here is derived from an EMBL/GenBank/DDBJ whole genome shotgun (WGS) entry which is preliminary data.</text>
</comment>
<dbReference type="EMBL" id="AZBU02000002">
    <property type="protein sequence ID" value="TKR94428.1"/>
    <property type="molecule type" value="Genomic_DNA"/>
</dbReference>
<keyword evidence="1" id="KW-0812">Transmembrane</keyword>
<evidence type="ECO:0000313" key="2">
    <source>
        <dbReference type="EMBL" id="TKR94428.1"/>
    </source>
</evidence>
<accession>A0A4U5PDG1</accession>
<feature type="transmembrane region" description="Helical" evidence="1">
    <location>
        <begin position="116"/>
        <end position="134"/>
    </location>
</feature>
<reference evidence="2 3" key="2">
    <citation type="journal article" date="2019" name="G3 (Bethesda)">
        <title>Hybrid Assembly of the Genome of the Entomopathogenic Nematode Steinernema carpocapsae Identifies the X-Chromosome.</title>
        <authorList>
            <person name="Serra L."/>
            <person name="Macchietto M."/>
            <person name="Macias-Munoz A."/>
            <person name="McGill C.J."/>
            <person name="Rodriguez I.M."/>
            <person name="Rodriguez B."/>
            <person name="Murad R."/>
            <person name="Mortazavi A."/>
        </authorList>
    </citation>
    <scope>NUCLEOTIDE SEQUENCE [LARGE SCALE GENOMIC DNA]</scope>
    <source>
        <strain evidence="2 3">ALL</strain>
    </source>
</reference>
<proteinExistence type="predicted"/>
<evidence type="ECO:0000256" key="1">
    <source>
        <dbReference type="SAM" id="Phobius"/>
    </source>
</evidence>
<feature type="transmembrane region" description="Helical" evidence="1">
    <location>
        <begin position="226"/>
        <end position="244"/>
    </location>
</feature>
<feature type="transmembrane region" description="Helical" evidence="1">
    <location>
        <begin position="20"/>
        <end position="42"/>
    </location>
</feature>
<protein>
    <recommendedName>
        <fullName evidence="4">Serpentine receptor class gamma</fullName>
    </recommendedName>
</protein>
<evidence type="ECO:0008006" key="4">
    <source>
        <dbReference type="Google" id="ProtNLM"/>
    </source>
</evidence>
<keyword evidence="1" id="KW-1133">Transmembrane helix</keyword>
<dbReference type="InterPro" id="IPR019425">
    <property type="entry name" value="7TM_GPCR_serpentine_rcpt_Srt"/>
</dbReference>
<name>A0A4U5PDG1_STECR</name>
<keyword evidence="3" id="KW-1185">Reference proteome</keyword>